<proteinExistence type="predicted"/>
<name>A0A7G7IQL3_ENTHR</name>
<dbReference type="InterPro" id="IPR020449">
    <property type="entry name" value="Tscrpt_reg_AraC-type_HTH"/>
</dbReference>
<reference evidence="4 5" key="1">
    <citation type="submission" date="2019-05" db="EMBL/GenBank/DDBJ databases">
        <authorList>
            <consortium name="Pathogen Informatics"/>
        </authorList>
    </citation>
    <scope>NUCLEOTIDE SEQUENCE [LARGE SCALE GENOMIC DNA]</scope>
    <source>
        <strain evidence="4 5">NCTC12204</strain>
    </source>
</reference>
<keyword evidence="2" id="KW-0238">DNA-binding</keyword>
<dbReference type="InterPro" id="IPR018060">
    <property type="entry name" value="HTH_AraC"/>
</dbReference>
<keyword evidence="1" id="KW-0805">Transcription regulation</keyword>
<dbReference type="EMBL" id="CABEEP010000001">
    <property type="protein sequence ID" value="VTQ64542.1"/>
    <property type="molecule type" value="Genomic_DNA"/>
</dbReference>
<dbReference type="RefSeq" id="WP_010737666.1">
    <property type="nucleotide sequence ID" value="NZ_BSWT01000325.1"/>
</dbReference>
<evidence type="ECO:0000256" key="3">
    <source>
        <dbReference type="ARBA" id="ARBA00023163"/>
    </source>
</evidence>
<gene>
    <name evidence="4" type="primary">tetD</name>
    <name evidence="4" type="ORF">NCTC12204_01531</name>
</gene>
<dbReference type="PANTHER" id="PTHR43280:SF34">
    <property type="entry name" value="ARAC-FAMILY TRANSCRIPTIONAL REGULATOR"/>
    <property type="match status" value="1"/>
</dbReference>
<keyword evidence="3" id="KW-0804">Transcription</keyword>
<dbReference type="SUPFAM" id="SSF46689">
    <property type="entry name" value="Homeodomain-like"/>
    <property type="match status" value="1"/>
</dbReference>
<accession>A0A7G7IQL3</accession>
<evidence type="ECO:0000313" key="4">
    <source>
        <dbReference type="EMBL" id="VTQ64542.1"/>
    </source>
</evidence>
<dbReference type="Pfam" id="PF12833">
    <property type="entry name" value="HTH_18"/>
    <property type="match status" value="1"/>
</dbReference>
<dbReference type="InterPro" id="IPR009057">
    <property type="entry name" value="Homeodomain-like_sf"/>
</dbReference>
<dbReference type="PANTHER" id="PTHR43280">
    <property type="entry name" value="ARAC-FAMILY TRANSCRIPTIONAL REGULATOR"/>
    <property type="match status" value="1"/>
</dbReference>
<dbReference type="GO" id="GO:0043565">
    <property type="term" value="F:sequence-specific DNA binding"/>
    <property type="evidence" value="ECO:0007669"/>
    <property type="project" value="InterPro"/>
</dbReference>
<comment type="caution">
    <text evidence="4">The sequence shown here is derived from an EMBL/GenBank/DDBJ whole genome shotgun (WGS) entry which is preliminary data.</text>
</comment>
<organism evidence="4 5">
    <name type="scientific">Enterococcus hirae</name>
    <dbReference type="NCBI Taxonomy" id="1354"/>
    <lineage>
        <taxon>Bacteria</taxon>
        <taxon>Bacillati</taxon>
        <taxon>Bacillota</taxon>
        <taxon>Bacilli</taxon>
        <taxon>Lactobacillales</taxon>
        <taxon>Enterococcaceae</taxon>
        <taxon>Enterococcus</taxon>
    </lineage>
</organism>
<dbReference type="PRINTS" id="PR00032">
    <property type="entry name" value="HTHARAC"/>
</dbReference>
<dbReference type="PROSITE" id="PS01124">
    <property type="entry name" value="HTH_ARAC_FAMILY_2"/>
    <property type="match status" value="1"/>
</dbReference>
<dbReference type="GO" id="GO:0003700">
    <property type="term" value="F:DNA-binding transcription factor activity"/>
    <property type="evidence" value="ECO:0007669"/>
    <property type="project" value="InterPro"/>
</dbReference>
<dbReference type="SMART" id="SM00342">
    <property type="entry name" value="HTH_ARAC"/>
    <property type="match status" value="1"/>
</dbReference>
<protein>
    <submittedName>
        <fullName evidence="4">AraC family transcriptional regulator</fullName>
    </submittedName>
</protein>
<dbReference type="Proteomes" id="UP000352698">
    <property type="component" value="Unassembled WGS sequence"/>
</dbReference>
<dbReference type="AlphaFoldDB" id="A0A7G7IQL3"/>
<sequence>MSPILISLISITEKLGIPVSVVEKTLKTEENQLSAIQMYNIKREIYGTFLYSDSSSETGYMQITCGPLLMAEVNFGLKEAEDTTQEFRQILTNLFILANHHSPKKIDDKQLNLEEFYQSQTFSYNTFYDIEEYYKLELLLFSHVKDRNKLAAIKTLELFIKYYYKSLTSDQLKCFYCALITLLTRVEVEKGVPVSKVFNRQFQYYEYLQEIRDINKFETLSKQAIHDFLAHPTNIPKKTYSPVTVCVLNYVENHLYEAISLKDICDVLNRDSKYVGRLFYKEVGMHFKDFMHLKKIEKAKYFLLFSNKSINQIAEELSFSTQSHFSTVFKKIVGITPYKYQRNRVYYSY</sequence>
<evidence type="ECO:0000256" key="2">
    <source>
        <dbReference type="ARBA" id="ARBA00023125"/>
    </source>
</evidence>
<evidence type="ECO:0000256" key="1">
    <source>
        <dbReference type="ARBA" id="ARBA00023015"/>
    </source>
</evidence>
<evidence type="ECO:0000313" key="5">
    <source>
        <dbReference type="Proteomes" id="UP000352698"/>
    </source>
</evidence>
<dbReference type="Gene3D" id="1.10.10.60">
    <property type="entry name" value="Homeodomain-like"/>
    <property type="match status" value="2"/>
</dbReference>